<reference evidence="1 2" key="2">
    <citation type="journal article" date="2019" name="G3 (Bethesda)">
        <title>Hybrid Assembly of the Genome of the Entomopathogenic Nematode Steinernema carpocapsae Identifies the X-Chromosome.</title>
        <authorList>
            <person name="Serra L."/>
            <person name="Macchietto M."/>
            <person name="Macias-Munoz A."/>
            <person name="McGill C.J."/>
            <person name="Rodriguez I.M."/>
            <person name="Rodriguez B."/>
            <person name="Murad R."/>
            <person name="Mortazavi A."/>
        </authorList>
    </citation>
    <scope>NUCLEOTIDE SEQUENCE [LARGE SCALE GENOMIC DNA]</scope>
    <source>
        <strain evidence="1 2">ALL</strain>
    </source>
</reference>
<dbReference type="Proteomes" id="UP000298663">
    <property type="component" value="Unassembled WGS sequence"/>
</dbReference>
<comment type="caution">
    <text evidence="1">The sequence shown here is derived from an EMBL/GenBank/DDBJ whole genome shotgun (WGS) entry which is preliminary data.</text>
</comment>
<accession>A0A4U5N2X2</accession>
<protein>
    <submittedName>
        <fullName evidence="1">Uncharacterized protein</fullName>
    </submittedName>
</protein>
<organism evidence="1 2">
    <name type="scientific">Steinernema carpocapsae</name>
    <name type="common">Entomopathogenic nematode</name>
    <dbReference type="NCBI Taxonomy" id="34508"/>
    <lineage>
        <taxon>Eukaryota</taxon>
        <taxon>Metazoa</taxon>
        <taxon>Ecdysozoa</taxon>
        <taxon>Nematoda</taxon>
        <taxon>Chromadorea</taxon>
        <taxon>Rhabditida</taxon>
        <taxon>Tylenchina</taxon>
        <taxon>Panagrolaimomorpha</taxon>
        <taxon>Strongyloidoidea</taxon>
        <taxon>Steinernematidae</taxon>
        <taxon>Steinernema</taxon>
    </lineage>
</organism>
<evidence type="ECO:0000313" key="2">
    <source>
        <dbReference type="Proteomes" id="UP000298663"/>
    </source>
</evidence>
<evidence type="ECO:0000313" key="1">
    <source>
        <dbReference type="EMBL" id="TKR76604.1"/>
    </source>
</evidence>
<keyword evidence="2" id="KW-1185">Reference proteome</keyword>
<proteinExistence type="predicted"/>
<dbReference type="AlphaFoldDB" id="A0A4U5N2X2"/>
<name>A0A4U5N2X2_STECR</name>
<reference evidence="1 2" key="1">
    <citation type="journal article" date="2015" name="Genome Biol.">
        <title>Comparative genomics of Steinernema reveals deeply conserved gene regulatory networks.</title>
        <authorList>
            <person name="Dillman A.R."/>
            <person name="Macchietto M."/>
            <person name="Porter C.F."/>
            <person name="Rogers A."/>
            <person name="Williams B."/>
            <person name="Antoshechkin I."/>
            <person name="Lee M.M."/>
            <person name="Goodwin Z."/>
            <person name="Lu X."/>
            <person name="Lewis E.E."/>
            <person name="Goodrich-Blair H."/>
            <person name="Stock S.P."/>
            <person name="Adams B.J."/>
            <person name="Sternberg P.W."/>
            <person name="Mortazavi A."/>
        </authorList>
    </citation>
    <scope>NUCLEOTIDE SEQUENCE [LARGE SCALE GENOMIC DNA]</scope>
    <source>
        <strain evidence="1 2">ALL</strain>
    </source>
</reference>
<gene>
    <name evidence="1" type="ORF">L596_017719</name>
</gene>
<sequence>MFERSEAKDLDFERLEGKGMVVDYCNRTVSADIAEEEYMEQAQFGNFCNTLRCLSCLWLNNPIIVGDSDENESSPKHDEGGI</sequence>
<dbReference type="EMBL" id="AZBU02000005">
    <property type="protein sequence ID" value="TKR76604.1"/>
    <property type="molecule type" value="Genomic_DNA"/>
</dbReference>